<organism evidence="1 2">
    <name type="scientific">Hydra vulgaris</name>
    <name type="common">Hydra</name>
    <name type="synonym">Hydra attenuata</name>
    <dbReference type="NCBI Taxonomy" id="6087"/>
    <lineage>
        <taxon>Eukaryota</taxon>
        <taxon>Metazoa</taxon>
        <taxon>Cnidaria</taxon>
        <taxon>Hydrozoa</taxon>
        <taxon>Hydroidolina</taxon>
        <taxon>Anthoathecata</taxon>
        <taxon>Aplanulata</taxon>
        <taxon>Hydridae</taxon>
        <taxon>Hydra</taxon>
    </lineage>
</organism>
<keyword evidence="1" id="KW-1185">Reference proteome</keyword>
<dbReference type="RefSeq" id="XP_065644607.1">
    <property type="nucleotide sequence ID" value="XM_065788535.1"/>
</dbReference>
<accession>A0ABM4B6W8</accession>
<name>A0ABM4B6W8_HYDVU</name>
<reference evidence="1" key="1">
    <citation type="submission" date="2025-05" db="UniProtKB">
        <authorList>
            <consortium name="RefSeq"/>
        </authorList>
    </citation>
    <scope>NUCLEOTIDE SEQUENCE [LARGE SCALE GENOMIC DNA]</scope>
</reference>
<dbReference type="GeneID" id="136075418"/>
<gene>
    <name evidence="2" type="primary">LOC136075418</name>
</gene>
<dbReference type="PANTHER" id="PTHR34153">
    <property type="entry name" value="SI:CH211-262H13.3-RELATED-RELATED"/>
    <property type="match status" value="1"/>
</dbReference>
<proteinExistence type="predicted"/>
<sequence>MYCGSIKPKCHLFLKDFSDELKMLTSSPFVVNDKSYMVQIYAFICDAPARSLLKEVNVDLRTNIEFLDYTYANRDHNGRCHQHEKSIFIKELLSIMNIKEARTVTRKRSQPNTSPIKRLYSVVTIIEDEKQKKMTVPVHWVDELKSVVYWPPKDKKQINYYISNWVSPDKGWGEYILLKINLDKGTKEMCYVCMKFDSESSNSDFQETVLECNSETYCNRLWVRESSPDITVEKVAELPLFSSISFCKSPSKHPKIVSTQKYQEENVLNSKSYQINKSQSSLSSVCQNDLFLEPVQKTIPRGIGGTFFYDEPPASFKAMGERRFQYAIFMELASLKSEIKKSLCSIEKLGRRTEPEETLLYICKSNDIREFDERETFLNDKEKLYLLVRQLKQIGGSSISASVNKVLDETMSKSVQSLFNKAGRHGKRSFRKTLLYKAIIETLVSHSTKSVLVDKLIGDHLKRAPDRIE</sequence>
<evidence type="ECO:0000313" key="1">
    <source>
        <dbReference type="Proteomes" id="UP001652625"/>
    </source>
</evidence>
<protein>
    <submittedName>
        <fullName evidence="2">Uncharacterized protein LOC136075418 isoform X1</fullName>
    </submittedName>
</protein>
<dbReference type="PANTHER" id="PTHR34153:SF2">
    <property type="entry name" value="SI:CH211-262H13.3-RELATED"/>
    <property type="match status" value="1"/>
</dbReference>
<evidence type="ECO:0000313" key="2">
    <source>
        <dbReference type="RefSeq" id="XP_065644607.1"/>
    </source>
</evidence>
<reference evidence="2" key="2">
    <citation type="submission" date="2025-08" db="UniProtKB">
        <authorList>
            <consortium name="RefSeq"/>
        </authorList>
    </citation>
    <scope>IDENTIFICATION</scope>
</reference>
<dbReference type="Proteomes" id="UP001652625">
    <property type="component" value="Chromosome 01"/>
</dbReference>